<name>A0A3B0RMC6_9ZZZZ</name>
<sequence>MVRSLLFWVLISLAINALAGLVGFAIAADQLARVPMSANADGIVVLTGGSGERIRKAAKLLQAKKAPRLLVSGINPKVSRQDLIKLSGLSIIELDCCVDLDVQAKNTTGNARQIAAWSRSKNYTSLLVVTSGYHMPRAMVELQTVLPDTVLYPVAVPNTGAARQHAMRRTITEYAKYLVVLFRGLQTPIQTKESR</sequence>
<feature type="domain" description="DUF218" evidence="1">
    <location>
        <begin position="41"/>
        <end position="175"/>
    </location>
</feature>
<proteinExistence type="predicted"/>
<dbReference type="PANTHER" id="PTHR30336">
    <property type="entry name" value="INNER MEMBRANE PROTEIN, PROBABLE PERMEASE"/>
    <property type="match status" value="1"/>
</dbReference>
<reference evidence="2" key="1">
    <citation type="submission" date="2018-06" db="EMBL/GenBank/DDBJ databases">
        <authorList>
            <person name="Zhirakovskaya E."/>
        </authorList>
    </citation>
    <scope>NUCLEOTIDE SEQUENCE</scope>
</reference>
<dbReference type="EMBL" id="UOEE01000182">
    <property type="protein sequence ID" value="VAV94380.1"/>
    <property type="molecule type" value="Genomic_DNA"/>
</dbReference>
<dbReference type="AlphaFoldDB" id="A0A3B0RMC6"/>
<evidence type="ECO:0000313" key="2">
    <source>
        <dbReference type="EMBL" id="VAV94380.1"/>
    </source>
</evidence>
<dbReference type="CDD" id="cd06259">
    <property type="entry name" value="YdcF-like"/>
    <property type="match status" value="1"/>
</dbReference>
<protein>
    <submittedName>
        <fullName evidence="2">YdcF-like protein</fullName>
    </submittedName>
</protein>
<dbReference type="InterPro" id="IPR003848">
    <property type="entry name" value="DUF218"/>
</dbReference>
<dbReference type="PANTHER" id="PTHR30336:SF4">
    <property type="entry name" value="ENVELOPE BIOGENESIS FACTOR ELYC"/>
    <property type="match status" value="1"/>
</dbReference>
<gene>
    <name evidence="2" type="ORF">MNBD_ALPHA06-2272</name>
</gene>
<evidence type="ECO:0000259" key="1">
    <source>
        <dbReference type="Pfam" id="PF02698"/>
    </source>
</evidence>
<dbReference type="InterPro" id="IPR051599">
    <property type="entry name" value="Cell_Envelope_Assoc"/>
</dbReference>
<dbReference type="Pfam" id="PF02698">
    <property type="entry name" value="DUF218"/>
    <property type="match status" value="1"/>
</dbReference>
<dbReference type="GO" id="GO:0043164">
    <property type="term" value="P:Gram-negative-bacterium-type cell wall biogenesis"/>
    <property type="evidence" value="ECO:0007669"/>
    <property type="project" value="TreeGrafter"/>
</dbReference>
<dbReference type="GO" id="GO:0005886">
    <property type="term" value="C:plasma membrane"/>
    <property type="evidence" value="ECO:0007669"/>
    <property type="project" value="TreeGrafter"/>
</dbReference>
<dbReference type="GO" id="GO:0000270">
    <property type="term" value="P:peptidoglycan metabolic process"/>
    <property type="evidence" value="ECO:0007669"/>
    <property type="project" value="TreeGrafter"/>
</dbReference>
<organism evidence="2">
    <name type="scientific">hydrothermal vent metagenome</name>
    <dbReference type="NCBI Taxonomy" id="652676"/>
    <lineage>
        <taxon>unclassified sequences</taxon>
        <taxon>metagenomes</taxon>
        <taxon>ecological metagenomes</taxon>
    </lineage>
</organism>
<accession>A0A3B0RMC6</accession>